<evidence type="ECO:0000256" key="2">
    <source>
        <dbReference type="ARBA" id="ARBA00023229"/>
    </source>
</evidence>
<name>G7WRH6_METH6</name>
<dbReference type="GO" id="GO:0006633">
    <property type="term" value="P:fatty acid biosynthetic process"/>
    <property type="evidence" value="ECO:0007669"/>
    <property type="project" value="InterPro"/>
</dbReference>
<evidence type="ECO:0000256" key="3">
    <source>
        <dbReference type="ARBA" id="ARBA00023315"/>
    </source>
</evidence>
<evidence type="ECO:0000259" key="6">
    <source>
        <dbReference type="Pfam" id="PF08545"/>
    </source>
</evidence>
<dbReference type="EC" id="2.3.1.41" evidence="8"/>
<evidence type="ECO:0000313" key="9">
    <source>
        <dbReference type="Proteomes" id="UP000005877"/>
    </source>
</evidence>
<dbReference type="STRING" id="1110509.Mhar_2367"/>
<keyword evidence="3 8" id="KW-0012">Acyltransferase</keyword>
<evidence type="ECO:0000256" key="4">
    <source>
        <dbReference type="SAM" id="MobiDB-lite"/>
    </source>
</evidence>
<dbReference type="GeneID" id="12511546"/>
<organism evidence="7 9">
    <name type="scientific">Methanothrix harundinacea (strain 6Ac)</name>
    <name type="common">Methanosaeta harundinacea</name>
    <dbReference type="NCBI Taxonomy" id="1110509"/>
    <lineage>
        <taxon>Archaea</taxon>
        <taxon>Methanobacteriati</taxon>
        <taxon>Methanobacteriota</taxon>
        <taxon>Stenosarchaea group</taxon>
        <taxon>Methanomicrobia</taxon>
        <taxon>Methanotrichales</taxon>
        <taxon>Methanotrichaceae</taxon>
        <taxon>Methanothrix</taxon>
    </lineage>
</organism>
<dbReference type="GO" id="GO:0004315">
    <property type="term" value="F:3-oxoacyl-[acyl-carrier-protein] synthase activity"/>
    <property type="evidence" value="ECO:0007669"/>
    <property type="project" value="UniProtKB-EC"/>
</dbReference>
<feature type="domain" description="Beta-ketoacyl-[acyl-carrier-protein] synthase III N-terminal" evidence="6">
    <location>
        <begin position="128"/>
        <end position="209"/>
    </location>
</feature>
<keyword evidence="2" id="KW-0414">Isoprene biosynthesis</keyword>
<dbReference type="PANTHER" id="PTHR34069:SF2">
    <property type="entry name" value="BETA-KETOACYL-[ACYL-CARRIER-PROTEIN] SYNTHASE III"/>
    <property type="match status" value="1"/>
</dbReference>
<evidence type="ECO:0000313" key="8">
    <source>
        <dbReference type="EMBL" id="AET80928.1"/>
    </source>
</evidence>
<dbReference type="AlphaFoldDB" id="G7WRH6"/>
<dbReference type="GO" id="GO:0044550">
    <property type="term" value="P:secondary metabolite biosynthetic process"/>
    <property type="evidence" value="ECO:0007669"/>
    <property type="project" value="TreeGrafter"/>
</dbReference>
<sequence>MRRGEGEISEADMTESKMGDKETVGITSIGCYVPPGIITSEEIARRSGIPVEVFLEKIGMERKHVAAEDEHPSEMGIRAAEVAVERAGIDPREIDVLVYCSAGFYDYRIWSPAAKVQAALGADGCYAFEVKNGCNGGNLGISICKSLLLDDPDKRCALVVCSEKLSISVDYEDRNALSLFMVGDGAAAAILKKGEETNRLLSYAARTEGSAVDSIKVPFGGTRRPRPLGIPDGGLGYIRIDDPAGLDQILSQTYLDNYLRVINRSLEKSGRSLQDVDLLLTNQVKRSLLEEILRGLDLGLDHTITSIRDHGHMGTVDALFNLSRAIESGRLGPGSLAVLASSGAGFTWAAMPVEFL</sequence>
<proteinExistence type="predicted"/>
<protein>
    <submittedName>
        <fullName evidence="7">Beta-ketoacyl-acyl-carrier-protein synthase I</fullName>
        <ecNumber evidence="8">2.3.1.41</ecNumber>
    </submittedName>
</protein>
<dbReference type="CDD" id="cd00830">
    <property type="entry name" value="KAS_III"/>
    <property type="match status" value="1"/>
</dbReference>
<dbReference type="PATRIC" id="fig|1110509.7.peg.2620"/>
<dbReference type="Proteomes" id="UP000005877">
    <property type="component" value="Chromosome"/>
</dbReference>
<dbReference type="PANTHER" id="PTHR34069">
    <property type="entry name" value="3-OXOACYL-[ACYL-CARRIER-PROTEIN] SYNTHASE 3"/>
    <property type="match status" value="1"/>
</dbReference>
<dbReference type="Gene3D" id="3.40.47.10">
    <property type="match status" value="1"/>
</dbReference>
<dbReference type="GO" id="GO:0008299">
    <property type="term" value="P:isoprenoid biosynthetic process"/>
    <property type="evidence" value="ECO:0007669"/>
    <property type="project" value="UniProtKB-KW"/>
</dbReference>
<dbReference type="HOGENOM" id="CLU_039592_2_1_2"/>
<feature type="domain" description="Beta-ketoacyl-[acyl-carrier-protein] synthase III C-terminal" evidence="5">
    <location>
        <begin position="266"/>
        <end position="354"/>
    </location>
</feature>
<reference evidence="7 9" key="2">
    <citation type="journal article" date="2012" name="PLoS ONE">
        <title>The genome characteristics and predicted function of methyl-group oxidation pathway in the obligate aceticlastic methanogens, Methanosaeta spp.</title>
        <authorList>
            <person name="Zhu J."/>
            <person name="Zheng H."/>
            <person name="Ai G."/>
            <person name="Zhang G."/>
            <person name="Liu D."/>
            <person name="Liu X."/>
            <person name="Dong X."/>
        </authorList>
    </citation>
    <scope>NUCLEOTIDE SEQUENCE [LARGE SCALE GENOMIC DNA]</scope>
    <source>
        <strain evidence="7 9">6Ac</strain>
    </source>
</reference>
<dbReference type="InterPro" id="IPR016039">
    <property type="entry name" value="Thiolase-like"/>
</dbReference>
<keyword evidence="1 8" id="KW-0808">Transferase</keyword>
<dbReference type="KEGG" id="mhi:Mhar_2367"/>
<dbReference type="InterPro" id="IPR013751">
    <property type="entry name" value="ACP_syn_III_N"/>
</dbReference>
<feature type="region of interest" description="Disordered" evidence="4">
    <location>
        <begin position="1"/>
        <end position="20"/>
    </location>
</feature>
<keyword evidence="9" id="KW-1185">Reference proteome</keyword>
<dbReference type="Pfam" id="PF08541">
    <property type="entry name" value="ACP_syn_III_C"/>
    <property type="match status" value="1"/>
</dbReference>
<dbReference type="RefSeq" id="WP_014587893.1">
    <property type="nucleotide sequence ID" value="NC_017527.1"/>
</dbReference>
<gene>
    <name evidence="8" type="primary">fabH</name>
    <name evidence="7" type="ordered locus">Mhar_2367</name>
</gene>
<accession>G7WRH6</accession>
<dbReference type="EMBL" id="CP003117">
    <property type="protein sequence ID" value="AET65717.1"/>
    <property type="molecule type" value="Genomic_DNA"/>
</dbReference>
<dbReference type="SUPFAM" id="SSF53901">
    <property type="entry name" value="Thiolase-like"/>
    <property type="match status" value="1"/>
</dbReference>
<dbReference type="InterPro" id="IPR013747">
    <property type="entry name" value="ACP_syn_III_C"/>
</dbReference>
<evidence type="ECO:0000256" key="1">
    <source>
        <dbReference type="ARBA" id="ARBA00022679"/>
    </source>
</evidence>
<evidence type="ECO:0000259" key="5">
    <source>
        <dbReference type="Pfam" id="PF08541"/>
    </source>
</evidence>
<dbReference type="EMBL" id="JN591567">
    <property type="protein sequence ID" value="AET80928.1"/>
    <property type="molecule type" value="Genomic_DNA"/>
</dbReference>
<reference evidence="8" key="1">
    <citation type="submission" date="2011-08" db="EMBL/GenBank/DDBJ databases">
        <title>Acyl homoserine lactones based quorum sensing in a methanogentic archaeon.</title>
        <authorList>
            <person name="Zhang G.S."/>
        </authorList>
    </citation>
    <scope>NUCLEOTIDE SEQUENCE</scope>
    <source>
        <strain evidence="8">6Ac</strain>
    </source>
</reference>
<evidence type="ECO:0000313" key="7">
    <source>
        <dbReference type="EMBL" id="AET65717.1"/>
    </source>
</evidence>
<dbReference type="Pfam" id="PF08545">
    <property type="entry name" value="ACP_syn_III"/>
    <property type="match status" value="1"/>
</dbReference>